<dbReference type="GO" id="GO:0016020">
    <property type="term" value="C:membrane"/>
    <property type="evidence" value="ECO:0007669"/>
    <property type="project" value="UniProtKB-SubCell"/>
</dbReference>
<reference evidence="10" key="1">
    <citation type="submission" date="2018-05" db="EMBL/GenBank/DDBJ databases">
        <authorList>
            <person name="Lanie J.A."/>
            <person name="Ng W.-L."/>
            <person name="Kazmierczak K.M."/>
            <person name="Andrzejewski T.M."/>
            <person name="Davidsen T.M."/>
            <person name="Wayne K.J."/>
            <person name="Tettelin H."/>
            <person name="Glass J.I."/>
            <person name="Rusch D."/>
            <person name="Podicherti R."/>
            <person name="Tsui H.-C.T."/>
            <person name="Winkler M.E."/>
        </authorList>
    </citation>
    <scope>NUCLEOTIDE SEQUENCE</scope>
</reference>
<evidence type="ECO:0008006" key="11">
    <source>
        <dbReference type="Google" id="ProtNLM"/>
    </source>
</evidence>
<evidence type="ECO:0000256" key="6">
    <source>
        <dbReference type="ARBA" id="ARBA00023136"/>
    </source>
</evidence>
<comment type="subcellular location">
    <subcellularLocation>
        <location evidence="1">Membrane</location>
        <topology evidence="1">Multi-pass membrane protein</topology>
    </subcellularLocation>
</comment>
<keyword evidence="4 7" id="KW-0812">Transmembrane</keyword>
<evidence type="ECO:0000256" key="7">
    <source>
        <dbReference type="SAM" id="Phobius"/>
    </source>
</evidence>
<dbReference type="InterPro" id="IPR002524">
    <property type="entry name" value="Cation_efflux"/>
</dbReference>
<dbReference type="GO" id="GO:0008324">
    <property type="term" value="F:monoatomic cation transmembrane transporter activity"/>
    <property type="evidence" value="ECO:0007669"/>
    <property type="project" value="InterPro"/>
</dbReference>
<keyword evidence="5 7" id="KW-1133">Transmembrane helix</keyword>
<feature type="transmembrane region" description="Helical" evidence="7">
    <location>
        <begin position="83"/>
        <end position="104"/>
    </location>
</feature>
<evidence type="ECO:0000259" key="9">
    <source>
        <dbReference type="Pfam" id="PF16916"/>
    </source>
</evidence>
<organism evidence="10">
    <name type="scientific">marine metagenome</name>
    <dbReference type="NCBI Taxonomy" id="408172"/>
    <lineage>
        <taxon>unclassified sequences</taxon>
        <taxon>metagenomes</taxon>
        <taxon>ecological metagenomes</taxon>
    </lineage>
</organism>
<dbReference type="AlphaFoldDB" id="A0A381RF10"/>
<dbReference type="InterPro" id="IPR036837">
    <property type="entry name" value="Cation_efflux_CTD_sf"/>
</dbReference>
<keyword evidence="3" id="KW-0813">Transport</keyword>
<keyword evidence="6 7" id="KW-0472">Membrane</keyword>
<evidence type="ECO:0000256" key="3">
    <source>
        <dbReference type="ARBA" id="ARBA00022448"/>
    </source>
</evidence>
<dbReference type="InterPro" id="IPR050291">
    <property type="entry name" value="CDF_Transporter"/>
</dbReference>
<dbReference type="InterPro" id="IPR058533">
    <property type="entry name" value="Cation_efflux_TM"/>
</dbReference>
<dbReference type="NCBIfam" id="TIGR01297">
    <property type="entry name" value="CDF"/>
    <property type="match status" value="1"/>
</dbReference>
<dbReference type="PANTHER" id="PTHR43840">
    <property type="entry name" value="MITOCHONDRIAL METAL TRANSPORTER 1-RELATED"/>
    <property type="match status" value="1"/>
</dbReference>
<dbReference type="InterPro" id="IPR027469">
    <property type="entry name" value="Cation_efflux_TMD_sf"/>
</dbReference>
<evidence type="ECO:0000256" key="5">
    <source>
        <dbReference type="ARBA" id="ARBA00022989"/>
    </source>
</evidence>
<gene>
    <name evidence="10" type="ORF">METZ01_LOCUS43226</name>
</gene>
<dbReference type="PANTHER" id="PTHR43840:SF15">
    <property type="entry name" value="MITOCHONDRIAL METAL TRANSPORTER 1-RELATED"/>
    <property type="match status" value="1"/>
</dbReference>
<dbReference type="Gene3D" id="3.30.70.1350">
    <property type="entry name" value="Cation efflux protein, cytoplasmic domain"/>
    <property type="match status" value="2"/>
</dbReference>
<evidence type="ECO:0000256" key="2">
    <source>
        <dbReference type="ARBA" id="ARBA00008114"/>
    </source>
</evidence>
<proteinExistence type="inferred from homology"/>
<comment type="similarity">
    <text evidence="2">Belongs to the cation diffusion facilitator (CDF) transporter (TC 2.A.4) family.</text>
</comment>
<dbReference type="FunFam" id="1.20.1510.10:FF:000006">
    <property type="entry name" value="Divalent cation efflux transporter"/>
    <property type="match status" value="1"/>
</dbReference>
<feature type="domain" description="Cation efflux protein transmembrane" evidence="8">
    <location>
        <begin position="16"/>
        <end position="205"/>
    </location>
</feature>
<name>A0A381RF10_9ZZZZ</name>
<evidence type="ECO:0000256" key="4">
    <source>
        <dbReference type="ARBA" id="ARBA00022692"/>
    </source>
</evidence>
<dbReference type="SUPFAM" id="SSF160240">
    <property type="entry name" value="Cation efflux protein cytoplasmic domain-like"/>
    <property type="match status" value="2"/>
</dbReference>
<feature type="domain" description="Cation efflux protein cytoplasmic" evidence="9">
    <location>
        <begin position="310"/>
        <end position="383"/>
    </location>
</feature>
<dbReference type="Pfam" id="PF16916">
    <property type="entry name" value="ZT_dimer"/>
    <property type="match status" value="2"/>
</dbReference>
<dbReference type="Gene3D" id="1.20.1510.10">
    <property type="entry name" value="Cation efflux protein transmembrane domain"/>
    <property type="match status" value="1"/>
</dbReference>
<evidence type="ECO:0000259" key="8">
    <source>
        <dbReference type="Pfam" id="PF01545"/>
    </source>
</evidence>
<protein>
    <recommendedName>
        <fullName evidence="11">Cation efflux protein cytoplasmic domain-containing protein</fullName>
    </recommendedName>
</protein>
<feature type="transmembrane region" description="Helical" evidence="7">
    <location>
        <begin position="12"/>
        <end position="32"/>
    </location>
</feature>
<accession>A0A381RF10</accession>
<dbReference type="InterPro" id="IPR027470">
    <property type="entry name" value="Cation_efflux_CTD"/>
</dbReference>
<dbReference type="Pfam" id="PF01545">
    <property type="entry name" value="Cation_efflux"/>
    <property type="match status" value="1"/>
</dbReference>
<feature type="transmembrane region" description="Helical" evidence="7">
    <location>
        <begin position="116"/>
        <end position="135"/>
    </location>
</feature>
<dbReference type="SUPFAM" id="SSF161111">
    <property type="entry name" value="Cation efflux protein transmembrane domain-like"/>
    <property type="match status" value="1"/>
</dbReference>
<sequence length="389" mass="42690">MLAADLTEKHALRVTWLGLFANLILAIAKGFIGTIAHSSALIADAGHSVSDLLSDSITLWAVHMAGVPKDKNHPYGHGKFETVGTFIVAIFLLLTGVGVAWHVLNKIDTPEVPGTAALWMAGIAICFKEALFHVTRMVGRRSGSRVLLANAWHHRSDAISSVAALVGIGGAQWGIPLMDPIAGVLVAGLIIKTGIDIGYESIRELTDETVEEEVISELGHILAEIDGVDHFHEMRARRMGPQLLVDLHIEVDSMMSISAAHQVAERVRLRILDELPAVNEVLVHVDAEDDFVESKGGIEETKDIVLMRPQTEIESDVKKILTEIPEIQGITHIYCHYLNQELTVQVNILLDEEMQIRDAQKIASKARMKIEEIKDIDAADLHLELDDTL</sequence>
<evidence type="ECO:0000313" key="10">
    <source>
        <dbReference type="EMBL" id="SUZ90372.1"/>
    </source>
</evidence>
<evidence type="ECO:0000256" key="1">
    <source>
        <dbReference type="ARBA" id="ARBA00004141"/>
    </source>
</evidence>
<feature type="domain" description="Cation efflux protein cytoplasmic" evidence="9">
    <location>
        <begin position="211"/>
        <end position="287"/>
    </location>
</feature>
<dbReference type="EMBL" id="UINC01001889">
    <property type="protein sequence ID" value="SUZ90372.1"/>
    <property type="molecule type" value="Genomic_DNA"/>
</dbReference>